<dbReference type="RefSeq" id="WP_380905645.1">
    <property type="nucleotide sequence ID" value="NZ_JBHUEG010000012.1"/>
</dbReference>
<dbReference type="InterPro" id="IPR025517">
    <property type="entry name" value="DUF4405"/>
</dbReference>
<evidence type="ECO:0000313" key="4">
    <source>
        <dbReference type="Proteomes" id="UP001597545"/>
    </source>
</evidence>
<keyword evidence="1" id="KW-0812">Transmembrane</keyword>
<comment type="caution">
    <text evidence="3">The sequence shown here is derived from an EMBL/GenBank/DDBJ whole genome shotgun (WGS) entry which is preliminary data.</text>
</comment>
<feature type="transmembrane region" description="Helical" evidence="1">
    <location>
        <begin position="37"/>
        <end position="56"/>
    </location>
</feature>
<dbReference type="Proteomes" id="UP001597545">
    <property type="component" value="Unassembled WGS sequence"/>
</dbReference>
<dbReference type="EMBL" id="JBHULR010000015">
    <property type="protein sequence ID" value="MFD2549328.1"/>
    <property type="molecule type" value="Genomic_DNA"/>
</dbReference>
<name>A0ABW5KLZ1_9SPHI</name>
<feature type="transmembrane region" description="Helical" evidence="1">
    <location>
        <begin position="68"/>
        <end position="86"/>
    </location>
</feature>
<keyword evidence="1" id="KW-0472">Membrane</keyword>
<keyword evidence="1" id="KW-1133">Transmembrane helix</keyword>
<evidence type="ECO:0000313" key="3">
    <source>
        <dbReference type="EMBL" id="MFD2549328.1"/>
    </source>
</evidence>
<dbReference type="Pfam" id="PF14358">
    <property type="entry name" value="DUF4405"/>
    <property type="match status" value="1"/>
</dbReference>
<organism evidence="3 4">
    <name type="scientific">Sphingobacterium suaedae</name>
    <dbReference type="NCBI Taxonomy" id="1686402"/>
    <lineage>
        <taxon>Bacteria</taxon>
        <taxon>Pseudomonadati</taxon>
        <taxon>Bacteroidota</taxon>
        <taxon>Sphingobacteriia</taxon>
        <taxon>Sphingobacteriales</taxon>
        <taxon>Sphingobacteriaceae</taxon>
        <taxon>Sphingobacterium</taxon>
    </lineage>
</organism>
<accession>A0ABW5KLZ1</accession>
<reference evidence="4" key="1">
    <citation type="journal article" date="2019" name="Int. J. Syst. Evol. Microbiol.">
        <title>The Global Catalogue of Microorganisms (GCM) 10K type strain sequencing project: providing services to taxonomists for standard genome sequencing and annotation.</title>
        <authorList>
            <consortium name="The Broad Institute Genomics Platform"/>
            <consortium name="The Broad Institute Genome Sequencing Center for Infectious Disease"/>
            <person name="Wu L."/>
            <person name="Ma J."/>
        </authorList>
    </citation>
    <scope>NUCLEOTIDE SEQUENCE [LARGE SCALE GENOMIC DNA]</scope>
    <source>
        <strain evidence="4">KCTC 42662</strain>
    </source>
</reference>
<keyword evidence="4" id="KW-1185">Reference proteome</keyword>
<sequence length="161" mass="18318">MKLNRNYVTPFISLTFLVVGISGVLMFFHLFDGYTEVVHEFLGLFFFICAIFHVILNWKALKIHFKRGVFMPATLALTLISLLFIVEQQYSPKVDTIILKRISKASIADAFKALQLDSLKAAKKLEAKGISIKKATTLGDIWTKNETNIMEVFDLIIENED</sequence>
<protein>
    <submittedName>
        <fullName evidence="3">DUF4405 domain-containing protein</fullName>
    </submittedName>
</protein>
<gene>
    <name evidence="3" type="ORF">ACFSR5_16890</name>
</gene>
<evidence type="ECO:0000259" key="2">
    <source>
        <dbReference type="Pfam" id="PF14358"/>
    </source>
</evidence>
<proteinExistence type="predicted"/>
<feature type="domain" description="Flavinylation-associated cytochrome" evidence="2">
    <location>
        <begin position="8"/>
        <end position="58"/>
    </location>
</feature>
<evidence type="ECO:0000256" key="1">
    <source>
        <dbReference type="SAM" id="Phobius"/>
    </source>
</evidence>
<feature type="transmembrane region" description="Helical" evidence="1">
    <location>
        <begin position="7"/>
        <end position="31"/>
    </location>
</feature>